<keyword evidence="2" id="KW-1185">Reference proteome</keyword>
<organism evidence="1 2">
    <name type="scientific">Operophtera brumata</name>
    <name type="common">Winter moth</name>
    <name type="synonym">Phalaena brumata</name>
    <dbReference type="NCBI Taxonomy" id="104452"/>
    <lineage>
        <taxon>Eukaryota</taxon>
        <taxon>Metazoa</taxon>
        <taxon>Ecdysozoa</taxon>
        <taxon>Arthropoda</taxon>
        <taxon>Hexapoda</taxon>
        <taxon>Insecta</taxon>
        <taxon>Pterygota</taxon>
        <taxon>Neoptera</taxon>
        <taxon>Endopterygota</taxon>
        <taxon>Lepidoptera</taxon>
        <taxon>Glossata</taxon>
        <taxon>Ditrysia</taxon>
        <taxon>Geometroidea</taxon>
        <taxon>Geometridae</taxon>
        <taxon>Larentiinae</taxon>
        <taxon>Operophtera</taxon>
    </lineage>
</organism>
<reference evidence="1 2" key="1">
    <citation type="journal article" date="2015" name="Genome Biol. Evol.">
        <title>The genome of winter moth (Operophtera brumata) provides a genomic perspective on sexual dimorphism and phenology.</title>
        <authorList>
            <person name="Derks M.F."/>
            <person name="Smit S."/>
            <person name="Salis L."/>
            <person name="Schijlen E."/>
            <person name="Bossers A."/>
            <person name="Mateman C."/>
            <person name="Pijl A.S."/>
            <person name="de Ridder D."/>
            <person name="Groenen M.A."/>
            <person name="Visser M.E."/>
            <person name="Megens H.J."/>
        </authorList>
    </citation>
    <scope>NUCLEOTIDE SEQUENCE [LARGE SCALE GENOMIC DNA]</scope>
    <source>
        <strain evidence="1">WM2013NL</strain>
        <tissue evidence="1">Head and thorax</tissue>
    </source>
</reference>
<name>A0A0L7LRK2_OPEBR</name>
<evidence type="ECO:0000313" key="2">
    <source>
        <dbReference type="Proteomes" id="UP000037510"/>
    </source>
</evidence>
<feature type="non-terminal residue" evidence="1">
    <location>
        <position position="208"/>
    </location>
</feature>
<sequence>MKQAGMRYYYGNSNQTNIPFVISKSTAPSHNIGVLNGLKIQQPLSGIPLTIAHHMGMFRPHPVLRHEECYRNNGQINVIKLGSRMLRLPSYKYMSYSRLLSLYREGEGMVPRSLATNCEDLDGATSKGRAGSQEAKQSLAEYANLFREYKQVNKSLKEGNYEPDLERRKEELTRELALREEHIRKVRLCFSTSASDWLVSLNRLASSR</sequence>
<dbReference type="AlphaFoldDB" id="A0A0L7LRK2"/>
<protein>
    <submittedName>
        <fullName evidence="1">Uncharacterized protein</fullName>
    </submittedName>
</protein>
<evidence type="ECO:0000313" key="1">
    <source>
        <dbReference type="EMBL" id="KOB78029.1"/>
    </source>
</evidence>
<comment type="caution">
    <text evidence="1">The sequence shown here is derived from an EMBL/GenBank/DDBJ whole genome shotgun (WGS) entry which is preliminary data.</text>
</comment>
<accession>A0A0L7LRK2</accession>
<proteinExistence type="predicted"/>
<dbReference type="EMBL" id="JTDY01000259">
    <property type="protein sequence ID" value="KOB78029.1"/>
    <property type="molecule type" value="Genomic_DNA"/>
</dbReference>
<dbReference type="Proteomes" id="UP000037510">
    <property type="component" value="Unassembled WGS sequence"/>
</dbReference>
<feature type="non-terminal residue" evidence="1">
    <location>
        <position position="1"/>
    </location>
</feature>
<gene>
    <name evidence="1" type="ORF">OBRU01_03071</name>
</gene>